<dbReference type="GO" id="GO:0005634">
    <property type="term" value="C:nucleus"/>
    <property type="evidence" value="ECO:0007669"/>
    <property type="project" value="TreeGrafter"/>
</dbReference>
<dbReference type="InterPro" id="IPR050108">
    <property type="entry name" value="CDK"/>
</dbReference>
<name>A0A2S2PDF6_SCHGA</name>
<keyword evidence="3" id="KW-0808">Transferase</keyword>
<dbReference type="GO" id="GO:0007165">
    <property type="term" value="P:signal transduction"/>
    <property type="evidence" value="ECO:0007669"/>
    <property type="project" value="TreeGrafter"/>
</dbReference>
<dbReference type="PROSITE" id="PS50011">
    <property type="entry name" value="PROTEIN_KINASE_DOM"/>
    <property type="match status" value="1"/>
</dbReference>
<evidence type="ECO:0000313" key="8">
    <source>
        <dbReference type="EMBL" id="MBY27480.1"/>
    </source>
</evidence>
<keyword evidence="2" id="KW-0723">Serine/threonine-protein kinase</keyword>
<reference evidence="8" key="1">
    <citation type="submission" date="2018-04" db="EMBL/GenBank/DDBJ databases">
        <title>Transcriptome of Schizaphis graminum biotype I.</title>
        <authorList>
            <person name="Scully E.D."/>
            <person name="Geib S.M."/>
            <person name="Palmer N.A."/>
            <person name="Koch K."/>
            <person name="Bradshaw J."/>
            <person name="Heng-Moss T."/>
            <person name="Sarath G."/>
        </authorList>
    </citation>
    <scope>NUCLEOTIDE SEQUENCE</scope>
</reference>
<dbReference type="GO" id="GO:0030332">
    <property type="term" value="F:cyclin binding"/>
    <property type="evidence" value="ECO:0007669"/>
    <property type="project" value="TreeGrafter"/>
</dbReference>
<dbReference type="GO" id="GO:0010389">
    <property type="term" value="P:regulation of G2/M transition of mitotic cell cycle"/>
    <property type="evidence" value="ECO:0007669"/>
    <property type="project" value="TreeGrafter"/>
</dbReference>
<dbReference type="InterPro" id="IPR000719">
    <property type="entry name" value="Prot_kinase_dom"/>
</dbReference>
<evidence type="ECO:0000259" key="7">
    <source>
        <dbReference type="PROSITE" id="PS50011"/>
    </source>
</evidence>
<dbReference type="Pfam" id="PF00069">
    <property type="entry name" value="Pkinase"/>
    <property type="match status" value="1"/>
</dbReference>
<evidence type="ECO:0000256" key="3">
    <source>
        <dbReference type="ARBA" id="ARBA00022679"/>
    </source>
</evidence>
<feature type="domain" description="Protein kinase" evidence="7">
    <location>
        <begin position="1"/>
        <end position="101"/>
    </location>
</feature>
<dbReference type="Gene3D" id="1.10.510.10">
    <property type="entry name" value="Transferase(Phosphotransferase) domain 1"/>
    <property type="match status" value="1"/>
</dbReference>
<evidence type="ECO:0000256" key="5">
    <source>
        <dbReference type="ARBA" id="ARBA00022777"/>
    </source>
</evidence>
<sequence>MWSIGCIFAEMSCGKPLFRGDSEIDQLFHIFRILTTPNEKTWPGVSEFKDYHPLFPKWSENILKKSVKNINNEGLDLLQNMLIYDPSKRINARDALQHDYFKDLNKYTLPAYPEI</sequence>
<dbReference type="PANTHER" id="PTHR24056">
    <property type="entry name" value="CELL DIVISION PROTEIN KINASE"/>
    <property type="match status" value="1"/>
</dbReference>
<evidence type="ECO:0000256" key="1">
    <source>
        <dbReference type="ARBA" id="ARBA00012425"/>
    </source>
</evidence>
<dbReference type="GO" id="GO:0005524">
    <property type="term" value="F:ATP binding"/>
    <property type="evidence" value="ECO:0007669"/>
    <property type="project" value="UniProtKB-KW"/>
</dbReference>
<evidence type="ECO:0000256" key="4">
    <source>
        <dbReference type="ARBA" id="ARBA00022741"/>
    </source>
</evidence>
<dbReference type="GO" id="GO:0000307">
    <property type="term" value="C:cyclin-dependent protein kinase holoenzyme complex"/>
    <property type="evidence" value="ECO:0007669"/>
    <property type="project" value="TreeGrafter"/>
</dbReference>
<dbReference type="GO" id="GO:0005737">
    <property type="term" value="C:cytoplasm"/>
    <property type="evidence" value="ECO:0007669"/>
    <property type="project" value="TreeGrafter"/>
</dbReference>
<dbReference type="EC" id="2.7.11.22" evidence="1"/>
<dbReference type="PANTHER" id="PTHR24056:SF254">
    <property type="entry name" value="CYCLIN-DEPENDENT KINASE 2"/>
    <property type="match status" value="1"/>
</dbReference>
<keyword evidence="5 8" id="KW-0418">Kinase</keyword>
<dbReference type="InterPro" id="IPR011009">
    <property type="entry name" value="Kinase-like_dom_sf"/>
</dbReference>
<dbReference type="SUPFAM" id="SSF56112">
    <property type="entry name" value="Protein kinase-like (PK-like)"/>
    <property type="match status" value="1"/>
</dbReference>
<keyword evidence="4" id="KW-0547">Nucleotide-binding</keyword>
<dbReference type="GO" id="GO:0010468">
    <property type="term" value="P:regulation of gene expression"/>
    <property type="evidence" value="ECO:0007669"/>
    <property type="project" value="TreeGrafter"/>
</dbReference>
<proteinExistence type="predicted"/>
<dbReference type="GO" id="GO:0004693">
    <property type="term" value="F:cyclin-dependent protein serine/threonine kinase activity"/>
    <property type="evidence" value="ECO:0007669"/>
    <property type="project" value="UniProtKB-EC"/>
</dbReference>
<gene>
    <name evidence="8" type="primary">cdk1-b</name>
    <name evidence="8" type="ORF">g.80278</name>
</gene>
<organism evidence="8">
    <name type="scientific">Schizaphis graminum</name>
    <name type="common">Green bug aphid</name>
    <dbReference type="NCBI Taxonomy" id="13262"/>
    <lineage>
        <taxon>Eukaryota</taxon>
        <taxon>Metazoa</taxon>
        <taxon>Ecdysozoa</taxon>
        <taxon>Arthropoda</taxon>
        <taxon>Hexapoda</taxon>
        <taxon>Insecta</taxon>
        <taxon>Pterygota</taxon>
        <taxon>Neoptera</taxon>
        <taxon>Paraneoptera</taxon>
        <taxon>Hemiptera</taxon>
        <taxon>Sternorrhyncha</taxon>
        <taxon>Aphidomorpha</taxon>
        <taxon>Aphidoidea</taxon>
        <taxon>Aphididae</taxon>
        <taxon>Aphidini</taxon>
        <taxon>Schizaphis</taxon>
    </lineage>
</organism>
<protein>
    <recommendedName>
        <fullName evidence="1">cyclin-dependent kinase</fullName>
        <ecNumber evidence="1">2.7.11.22</ecNumber>
    </recommendedName>
</protein>
<accession>A0A2S2PDF6</accession>
<dbReference type="GO" id="GO:0000082">
    <property type="term" value="P:G1/S transition of mitotic cell cycle"/>
    <property type="evidence" value="ECO:0007669"/>
    <property type="project" value="TreeGrafter"/>
</dbReference>
<dbReference type="AlphaFoldDB" id="A0A2S2PDF6"/>
<keyword evidence="6" id="KW-0067">ATP-binding</keyword>
<evidence type="ECO:0000256" key="6">
    <source>
        <dbReference type="ARBA" id="ARBA00022840"/>
    </source>
</evidence>
<dbReference type="EMBL" id="GGMR01014861">
    <property type="protein sequence ID" value="MBY27480.1"/>
    <property type="molecule type" value="Transcribed_RNA"/>
</dbReference>
<evidence type="ECO:0000256" key="2">
    <source>
        <dbReference type="ARBA" id="ARBA00022527"/>
    </source>
</evidence>